<protein>
    <submittedName>
        <fullName evidence="1">HD domain-containing protein</fullName>
    </submittedName>
</protein>
<organism evidence="1 2">
    <name type="scientific">Aminirod propionatiphilus</name>
    <dbReference type="NCBI Taxonomy" id="3415223"/>
    <lineage>
        <taxon>Bacteria</taxon>
        <taxon>Thermotogati</taxon>
        <taxon>Synergistota</taxon>
        <taxon>Synergistia</taxon>
        <taxon>Synergistales</taxon>
        <taxon>Aminiphilaceae</taxon>
        <taxon>Aminirod</taxon>
    </lineage>
</organism>
<gene>
    <name evidence="1" type="ORF">KIH16_12255</name>
</gene>
<evidence type="ECO:0000313" key="2">
    <source>
        <dbReference type="Proteomes" id="UP000682204"/>
    </source>
</evidence>
<sequence>MMRRLVLLLFAAVILLPPPLRGEAAPGTVLVVHSYGRDLSWTEELHQGIVEAFRQSGERPDLRVEYLDMKHRLAPDYLDRLGALLRYKFRGVAIDGVILSDNGAFDFYRRHLSSLFSDVPVVAVGYNGSIPPLPPNVHVIPEELHLERTLDLALRQNPGARRIRAFHDGTETGRAVEEEIRPLLVAREGRGISWEIRGCASLAEAESALGETTEEDILLLLAFSRDERDNRGVTPREVVGTLSLVAPAPLYSPWTHFLGFGTLGGYMLSPRNVGYTGARYLEGLWRGQAPAVLSRAVDLQAGYFADYAVMRRFGLDEGDFPPGTVIVGRPPSLYERHREILLVAAVVIALLLVVIALLMGALSRKNRLLRHRAELQSLQKELLDAQEETIDLIGDAIEGRSHETANHVRRVAEVAALLGEKRGLDASDVELLRRAAPLHDLGKIAVPDAVLSKPGRLSDEEFEEAKKHAAIGAALLGRSRRRALQVAALIAGQHHERWDGSGYPRRLAGEGIHIMGRLVAVADVFDALLSRRCYKEPWTAEAVADYFRTQRGRQFDPDLVDLVLNDMEAFLAVRERFPDP</sequence>
<proteinExistence type="predicted"/>
<accession>A0ACD1DVC4</accession>
<dbReference type="Proteomes" id="UP000682204">
    <property type="component" value="Chromosome"/>
</dbReference>
<dbReference type="EMBL" id="CP074691">
    <property type="protein sequence ID" value="QVL35899.1"/>
    <property type="molecule type" value="Genomic_DNA"/>
</dbReference>
<name>A0ACD1DVC4_9BACT</name>
<reference evidence="1" key="1">
    <citation type="submission" date="2021-05" db="EMBL/GenBank/DDBJ databases">
        <title>An isolated secondary fermenter in methanogenic hydrocarbon-degrading communities.</title>
        <authorList>
            <person name="Liu Y.-F."/>
            <person name="Liu Z.-l."/>
        </authorList>
    </citation>
    <scope>NUCLEOTIDE SEQUENCE</scope>
    <source>
        <strain evidence="1">L-13</strain>
    </source>
</reference>
<keyword evidence="2" id="KW-1185">Reference proteome</keyword>
<evidence type="ECO:0000313" key="1">
    <source>
        <dbReference type="EMBL" id="QVL35899.1"/>
    </source>
</evidence>